<proteinExistence type="predicted"/>
<reference evidence="1 2" key="1">
    <citation type="submission" date="2020-07" db="EMBL/GenBank/DDBJ databases">
        <title>Genomic characterization of Flavobacterium psychrophilum strains.</title>
        <authorList>
            <person name="Castillo D."/>
            <person name="Jorgensen J."/>
            <person name="Middelboe M."/>
        </authorList>
    </citation>
    <scope>NUCLEOTIDE SEQUENCE [LARGE SCALE GENOMIC DNA]</scope>
    <source>
        <strain evidence="1 2">FPS-R7</strain>
    </source>
</reference>
<evidence type="ECO:0000313" key="2">
    <source>
        <dbReference type="Proteomes" id="UP000596329"/>
    </source>
</evidence>
<protein>
    <submittedName>
        <fullName evidence="1">Uncharacterized protein</fullName>
    </submittedName>
</protein>
<evidence type="ECO:0000313" key="1">
    <source>
        <dbReference type="EMBL" id="QRE03494.1"/>
    </source>
</evidence>
<sequence>MIIGIDPDCVASGVAVKNTPESTLLLYDLDFWGLFQYLKDYKELITLVRIEASWLIGGNWHTKTKGTAALNASIGSRTGANHQTGKLIVDMCKFLNIPFEEVKPLKKIWKGTGGKISKAEFVAITNWKGAASQEVRDAYLLIHKLN</sequence>
<dbReference type="EMBL" id="CP059075">
    <property type="protein sequence ID" value="QRE03494.1"/>
    <property type="molecule type" value="Genomic_DNA"/>
</dbReference>
<organism evidence="1 2">
    <name type="scientific">Flavobacterium psychrophilum</name>
    <dbReference type="NCBI Taxonomy" id="96345"/>
    <lineage>
        <taxon>Bacteria</taxon>
        <taxon>Pseudomonadati</taxon>
        <taxon>Bacteroidota</taxon>
        <taxon>Flavobacteriia</taxon>
        <taxon>Flavobacteriales</taxon>
        <taxon>Flavobacteriaceae</taxon>
        <taxon>Flavobacterium</taxon>
    </lineage>
</organism>
<dbReference type="Proteomes" id="UP000596329">
    <property type="component" value="Chromosome"/>
</dbReference>
<gene>
    <name evidence="1" type="ORF">H0H26_11475</name>
</gene>
<dbReference type="RefSeq" id="WP_203095773.1">
    <property type="nucleotide sequence ID" value="NZ_CP059075.1"/>
</dbReference>
<name>A0A7U2NE71_FLAPS</name>
<dbReference type="AlphaFoldDB" id="A0A7U2NE71"/>
<accession>A0A7U2NE71</accession>